<reference evidence="1" key="1">
    <citation type="submission" date="2018-05" db="EMBL/GenBank/DDBJ databases">
        <authorList>
            <person name="Lanie J.A."/>
            <person name="Ng W.-L."/>
            <person name="Kazmierczak K.M."/>
            <person name="Andrzejewski T.M."/>
            <person name="Davidsen T.M."/>
            <person name="Wayne K.J."/>
            <person name="Tettelin H."/>
            <person name="Glass J.I."/>
            <person name="Rusch D."/>
            <person name="Podicherti R."/>
            <person name="Tsui H.-C.T."/>
            <person name="Winkler M.E."/>
        </authorList>
    </citation>
    <scope>NUCLEOTIDE SEQUENCE</scope>
</reference>
<dbReference type="AlphaFoldDB" id="A0A382SLS7"/>
<protein>
    <submittedName>
        <fullName evidence="1">Uncharacterized protein</fullName>
    </submittedName>
</protein>
<dbReference type="EMBL" id="UINC01130034">
    <property type="protein sequence ID" value="SVD10839.1"/>
    <property type="molecule type" value="Genomic_DNA"/>
</dbReference>
<feature type="non-terminal residue" evidence="1">
    <location>
        <position position="53"/>
    </location>
</feature>
<proteinExistence type="predicted"/>
<name>A0A382SLS7_9ZZZZ</name>
<sequence length="53" mass="5957">MAKRATIYTYPWDLSDEGIDRALETIADTAGLNSVSLAQSYHISTYLLPRNPR</sequence>
<accession>A0A382SLS7</accession>
<gene>
    <name evidence="1" type="ORF">METZ01_LOCUS363693</name>
</gene>
<evidence type="ECO:0000313" key="1">
    <source>
        <dbReference type="EMBL" id="SVD10839.1"/>
    </source>
</evidence>
<organism evidence="1">
    <name type="scientific">marine metagenome</name>
    <dbReference type="NCBI Taxonomy" id="408172"/>
    <lineage>
        <taxon>unclassified sequences</taxon>
        <taxon>metagenomes</taxon>
        <taxon>ecological metagenomes</taxon>
    </lineage>
</organism>